<protein>
    <submittedName>
        <fullName evidence="2">Uncharacterized protein</fullName>
    </submittedName>
</protein>
<evidence type="ECO:0000256" key="1">
    <source>
        <dbReference type="SAM" id="MobiDB-lite"/>
    </source>
</evidence>
<feature type="region of interest" description="Disordered" evidence="1">
    <location>
        <begin position="1"/>
        <end position="97"/>
    </location>
</feature>
<sequence length="97" mass="9981">ALHHPGVVAGRRHLAQPGRGVLHHPRRGGPRPPPRHRRRGRGRAGDGRHGARDGPGRDGRAARRRRRHAAAAPGGRPLHRGGPGAGRAGAPGGGAGV</sequence>
<feature type="compositionally biased region" description="Basic residues" evidence="1">
    <location>
        <begin position="21"/>
        <end position="42"/>
    </location>
</feature>
<name>A0A6J4L8Y2_9ACTN</name>
<accession>A0A6J4L8Y2</accession>
<gene>
    <name evidence="2" type="ORF">AVDCRST_MAG48-2824</name>
</gene>
<proteinExistence type="predicted"/>
<feature type="compositionally biased region" description="Basic and acidic residues" evidence="1">
    <location>
        <begin position="43"/>
        <end position="61"/>
    </location>
</feature>
<dbReference type="AlphaFoldDB" id="A0A6J4L8Y2"/>
<feature type="non-terminal residue" evidence="2">
    <location>
        <position position="97"/>
    </location>
</feature>
<dbReference type="EMBL" id="CADCTS010000404">
    <property type="protein sequence ID" value="CAA9324411.1"/>
    <property type="molecule type" value="Genomic_DNA"/>
</dbReference>
<organism evidence="2">
    <name type="scientific">uncultured Friedmanniella sp</name>
    <dbReference type="NCBI Taxonomy" id="335381"/>
    <lineage>
        <taxon>Bacteria</taxon>
        <taxon>Bacillati</taxon>
        <taxon>Actinomycetota</taxon>
        <taxon>Actinomycetes</taxon>
        <taxon>Propionibacteriales</taxon>
        <taxon>Nocardioidaceae</taxon>
        <taxon>Friedmanniella</taxon>
        <taxon>environmental samples</taxon>
    </lineage>
</organism>
<feature type="non-terminal residue" evidence="2">
    <location>
        <position position="1"/>
    </location>
</feature>
<feature type="compositionally biased region" description="Gly residues" evidence="1">
    <location>
        <begin position="81"/>
        <end position="97"/>
    </location>
</feature>
<reference evidence="2" key="1">
    <citation type="submission" date="2020-02" db="EMBL/GenBank/DDBJ databases">
        <authorList>
            <person name="Meier V. D."/>
        </authorList>
    </citation>
    <scope>NUCLEOTIDE SEQUENCE</scope>
    <source>
        <strain evidence="2">AVDCRST_MAG48</strain>
    </source>
</reference>
<evidence type="ECO:0000313" key="2">
    <source>
        <dbReference type="EMBL" id="CAA9324411.1"/>
    </source>
</evidence>